<evidence type="ECO:0000313" key="4">
    <source>
        <dbReference type="Proteomes" id="UP000255549"/>
    </source>
</evidence>
<dbReference type="PANTHER" id="PTHR30336">
    <property type="entry name" value="INNER MEMBRANE PROTEIN, PROBABLE PERMEASE"/>
    <property type="match status" value="1"/>
</dbReference>
<dbReference type="STRING" id="1141106.GCA_000308095_00165"/>
<dbReference type="EMBL" id="UHDP01000003">
    <property type="protein sequence ID" value="SUM45903.1"/>
    <property type="molecule type" value="Genomic_DNA"/>
</dbReference>
<dbReference type="Proteomes" id="UP000255549">
    <property type="component" value="Unassembled WGS sequence"/>
</dbReference>
<accession>A0A380G6J5</accession>
<feature type="domain" description="DUF218" evidence="2">
    <location>
        <begin position="152"/>
        <end position="276"/>
    </location>
</feature>
<dbReference type="PANTHER" id="PTHR30336:SF18">
    <property type="entry name" value="MEMBRANE PROTEIN"/>
    <property type="match status" value="1"/>
</dbReference>
<sequence length="317" mass="36584">MNLLQILLLISYIIILILIKIKPHLFLRIRSFTALLYVHMLFMTMSYIHNDHRLMWFILFLVIGLMGLALSIQRHFQMYGYIIGRVMAYHFAIIALIVGSLFITPLIPTILTLPFQLLIQLAMVFLTVWQTYLFMTYAFLQRAPSVTRANLIVLGAGIYTEAVTPMLKARLDRAILLSRQLEQFHIIVSGGQGPDEPISEALAMQRYLLQQGIAPQQISMEAQSTNTRQNIFYSKRYLALHKQPHTVIVTSSFHILRALRLAERQQVRAFGYGAPTPHHWVSRELIRDYSGLLFQYPWAWVCFSVIQISICISNLFA</sequence>
<dbReference type="InterPro" id="IPR003848">
    <property type="entry name" value="DUF218"/>
</dbReference>
<keyword evidence="4" id="KW-1185">Reference proteome</keyword>
<feature type="transmembrane region" description="Helical" evidence="1">
    <location>
        <begin position="54"/>
        <end position="76"/>
    </location>
</feature>
<dbReference type="CDD" id="cd06259">
    <property type="entry name" value="YdcF-like"/>
    <property type="match status" value="1"/>
</dbReference>
<reference evidence="3 4" key="1">
    <citation type="submission" date="2018-06" db="EMBL/GenBank/DDBJ databases">
        <authorList>
            <consortium name="Pathogen Informatics"/>
            <person name="Doyle S."/>
        </authorList>
    </citation>
    <scope>NUCLEOTIDE SEQUENCE [LARGE SCALE GENOMIC DNA]</scope>
    <source>
        <strain evidence="4">NCTC 11048</strain>
    </source>
</reference>
<dbReference type="GO" id="GO:0005886">
    <property type="term" value="C:plasma membrane"/>
    <property type="evidence" value="ECO:0007669"/>
    <property type="project" value="TreeGrafter"/>
</dbReference>
<dbReference type="GO" id="GO:0043164">
    <property type="term" value="P:Gram-negative-bacterium-type cell wall biogenesis"/>
    <property type="evidence" value="ECO:0007669"/>
    <property type="project" value="TreeGrafter"/>
</dbReference>
<name>A0A380G6J5_STAIN</name>
<proteinExistence type="predicted"/>
<keyword evidence="1" id="KW-0812">Transmembrane</keyword>
<keyword evidence="1" id="KW-0472">Membrane</keyword>
<feature type="transmembrane region" description="Helical" evidence="1">
    <location>
        <begin position="117"/>
        <end position="140"/>
    </location>
</feature>
<dbReference type="Gene3D" id="3.40.50.620">
    <property type="entry name" value="HUPs"/>
    <property type="match status" value="1"/>
</dbReference>
<evidence type="ECO:0000259" key="2">
    <source>
        <dbReference type="Pfam" id="PF02698"/>
    </source>
</evidence>
<dbReference type="InterPro" id="IPR014729">
    <property type="entry name" value="Rossmann-like_a/b/a_fold"/>
</dbReference>
<gene>
    <name evidence="3" type="ORF">NCTC11048_00894</name>
</gene>
<feature type="transmembrane region" description="Helical" evidence="1">
    <location>
        <begin position="6"/>
        <end position="22"/>
    </location>
</feature>
<protein>
    <submittedName>
        <fullName evidence="3">Membrane protein</fullName>
    </submittedName>
</protein>
<organism evidence="3 4">
    <name type="scientific">Staphylococcus intermedius NCTC 11048</name>
    <dbReference type="NCBI Taxonomy" id="1141106"/>
    <lineage>
        <taxon>Bacteria</taxon>
        <taxon>Bacillati</taxon>
        <taxon>Bacillota</taxon>
        <taxon>Bacilli</taxon>
        <taxon>Bacillales</taxon>
        <taxon>Staphylococcaceae</taxon>
        <taxon>Staphylococcus</taxon>
        <taxon>Staphylococcus intermedius group</taxon>
    </lineage>
</organism>
<dbReference type="InterPro" id="IPR051599">
    <property type="entry name" value="Cell_Envelope_Assoc"/>
</dbReference>
<feature type="transmembrane region" description="Helical" evidence="1">
    <location>
        <begin position="29"/>
        <end position="48"/>
    </location>
</feature>
<feature type="transmembrane region" description="Helical" evidence="1">
    <location>
        <begin position="88"/>
        <end position="111"/>
    </location>
</feature>
<dbReference type="Pfam" id="PF02698">
    <property type="entry name" value="DUF218"/>
    <property type="match status" value="1"/>
</dbReference>
<dbReference type="AlphaFoldDB" id="A0A380G6J5"/>
<dbReference type="GO" id="GO:0000270">
    <property type="term" value="P:peptidoglycan metabolic process"/>
    <property type="evidence" value="ECO:0007669"/>
    <property type="project" value="TreeGrafter"/>
</dbReference>
<evidence type="ECO:0000256" key="1">
    <source>
        <dbReference type="SAM" id="Phobius"/>
    </source>
</evidence>
<keyword evidence="1" id="KW-1133">Transmembrane helix</keyword>
<evidence type="ECO:0000313" key="3">
    <source>
        <dbReference type="EMBL" id="SUM45903.1"/>
    </source>
</evidence>